<feature type="region of interest" description="Disordered" evidence="1">
    <location>
        <begin position="1"/>
        <end position="21"/>
    </location>
</feature>
<name>A0A370TPZ9_9HELO</name>
<reference evidence="2 3" key="1">
    <citation type="journal article" date="2018" name="IMA Fungus">
        <title>IMA Genome-F 9: Draft genome sequence of Annulohypoxylon stygium, Aspergillus mulundensis, Berkeleyomyces basicola (syn. Thielaviopsis basicola), Ceratocystis smalleyi, two Cercospora beticola strains, Coleophoma cylindrospora, Fusarium fracticaudum, Phialophora cf. hyalina, and Morchella septimelata.</title>
        <authorList>
            <person name="Wingfield B.D."/>
            <person name="Bills G.F."/>
            <person name="Dong Y."/>
            <person name="Huang W."/>
            <person name="Nel W.J."/>
            <person name="Swalarsk-Parry B.S."/>
            <person name="Vaghefi N."/>
            <person name="Wilken P.M."/>
            <person name="An Z."/>
            <person name="de Beer Z.W."/>
            <person name="De Vos L."/>
            <person name="Chen L."/>
            <person name="Duong T.A."/>
            <person name="Gao Y."/>
            <person name="Hammerbacher A."/>
            <person name="Kikkert J.R."/>
            <person name="Li Y."/>
            <person name="Li H."/>
            <person name="Li K."/>
            <person name="Li Q."/>
            <person name="Liu X."/>
            <person name="Ma X."/>
            <person name="Naidoo K."/>
            <person name="Pethybridge S.J."/>
            <person name="Sun J."/>
            <person name="Steenkamp E.T."/>
            <person name="van der Nest M.A."/>
            <person name="van Wyk S."/>
            <person name="Wingfield M.J."/>
            <person name="Xiong C."/>
            <person name="Yue Q."/>
            <person name="Zhang X."/>
        </authorList>
    </citation>
    <scope>NUCLEOTIDE SEQUENCE [LARGE SCALE GENOMIC DNA]</scope>
    <source>
        <strain evidence="2 3">BP 5553</strain>
    </source>
</reference>
<sequence length="82" mass="9009">MPSQAKTPIAPIPRRRSPILTNPTFGQDISLSLSINLNSKAKSPYTFINRMDENDYSPPAPPPPSPVNFPAESWNTACSGRR</sequence>
<comment type="caution">
    <text evidence="2">The sequence shown here is derived from an EMBL/GenBank/DDBJ whole genome shotgun (WGS) entry which is preliminary data.</text>
</comment>
<proteinExistence type="predicted"/>
<dbReference type="AlphaFoldDB" id="A0A370TPZ9"/>
<dbReference type="Proteomes" id="UP000254866">
    <property type="component" value="Unassembled WGS sequence"/>
</dbReference>
<feature type="region of interest" description="Disordered" evidence="1">
    <location>
        <begin position="50"/>
        <end position="82"/>
    </location>
</feature>
<keyword evidence="3" id="KW-1185">Reference proteome</keyword>
<evidence type="ECO:0000313" key="2">
    <source>
        <dbReference type="EMBL" id="RDL37607.1"/>
    </source>
</evidence>
<gene>
    <name evidence="2" type="ORF">BP5553_05040</name>
</gene>
<feature type="compositionally biased region" description="Polar residues" evidence="1">
    <location>
        <begin position="73"/>
        <end position="82"/>
    </location>
</feature>
<protein>
    <submittedName>
        <fullName evidence="2">Uncharacterized protein</fullName>
    </submittedName>
</protein>
<feature type="compositionally biased region" description="Pro residues" evidence="1">
    <location>
        <begin position="58"/>
        <end position="67"/>
    </location>
</feature>
<accession>A0A370TPZ9</accession>
<evidence type="ECO:0000256" key="1">
    <source>
        <dbReference type="SAM" id="MobiDB-lite"/>
    </source>
</evidence>
<dbReference type="GeneID" id="43597889"/>
<dbReference type="EMBL" id="NPIC01000003">
    <property type="protein sequence ID" value="RDL37607.1"/>
    <property type="molecule type" value="Genomic_DNA"/>
</dbReference>
<evidence type="ECO:0000313" key="3">
    <source>
        <dbReference type="Proteomes" id="UP000254866"/>
    </source>
</evidence>
<organism evidence="2 3">
    <name type="scientific">Venustampulla echinocandica</name>
    <dbReference type="NCBI Taxonomy" id="2656787"/>
    <lineage>
        <taxon>Eukaryota</taxon>
        <taxon>Fungi</taxon>
        <taxon>Dikarya</taxon>
        <taxon>Ascomycota</taxon>
        <taxon>Pezizomycotina</taxon>
        <taxon>Leotiomycetes</taxon>
        <taxon>Helotiales</taxon>
        <taxon>Pleuroascaceae</taxon>
        <taxon>Venustampulla</taxon>
    </lineage>
</organism>
<dbReference type="RefSeq" id="XP_031870263.1">
    <property type="nucleotide sequence ID" value="XM_032013663.1"/>
</dbReference>